<sequence length="462" mass="49515">MATKQRHSEPLAPVGDNEASKRLTTDAKESDEPATQKTGFFAKILLLFATILPPGSVAGSAFNLASTTIGAGIFGLPAAANSSGLVVAILYLLLVFGLSVFSIYILAVAADRSRVYSYEGVARALLGRCASRILAGIRVFLGFSGCVAYVISVHDIVGSITRNSNASDFVKGLSGSRLITLAIWFFIMLPLVIPRNIDTLRYVSTFAVLFMVYVVFLVVVHSCTHGLKENVKNVSVTRDENAAVVLFNDGNRAIEGLGVFVFAFICQVTAYEIYFDMVDRSVYKMTLSAIIGLGLCCILYILTCVFGYLDFGSGATGSILRLYNPIDQSEVMVGYVGVFLKLCSSYALLCMACRNALYCILGWDTVALKFWKHCIVVISIAVLSLTAGLFIPKINVVFGFAGSIAGGAVGFIFPSLFLMYAGGFTWGKISTIQYLGAYALLIIGVVVVVFGTTTTIWSAATG</sequence>
<feature type="transmembrane region" description="Helical" evidence="6">
    <location>
        <begin position="397"/>
        <end position="422"/>
    </location>
</feature>
<feature type="transmembrane region" description="Helical" evidence="6">
    <location>
        <begin position="200"/>
        <end position="220"/>
    </location>
</feature>
<evidence type="ECO:0000313" key="8">
    <source>
        <dbReference type="EMBL" id="CCC49472.1"/>
    </source>
</evidence>
<accession>G0U074</accession>
<keyword evidence="2 6" id="KW-0812">Transmembrane</keyword>
<evidence type="ECO:0000256" key="1">
    <source>
        <dbReference type="ARBA" id="ARBA00004141"/>
    </source>
</evidence>
<evidence type="ECO:0000259" key="7">
    <source>
        <dbReference type="Pfam" id="PF01490"/>
    </source>
</evidence>
<gene>
    <name evidence="8" type="ORF">TVY486_0800800</name>
</gene>
<feature type="domain" description="Amino acid transporter transmembrane" evidence="7">
    <location>
        <begin position="55"/>
        <end position="456"/>
    </location>
</feature>
<dbReference type="GO" id="GO:0016020">
    <property type="term" value="C:membrane"/>
    <property type="evidence" value="ECO:0007669"/>
    <property type="project" value="UniProtKB-SubCell"/>
</dbReference>
<organism evidence="8">
    <name type="scientific">Trypanosoma vivax (strain Y486)</name>
    <dbReference type="NCBI Taxonomy" id="1055687"/>
    <lineage>
        <taxon>Eukaryota</taxon>
        <taxon>Discoba</taxon>
        <taxon>Euglenozoa</taxon>
        <taxon>Kinetoplastea</taxon>
        <taxon>Metakinetoplastina</taxon>
        <taxon>Trypanosomatida</taxon>
        <taxon>Trypanosomatidae</taxon>
        <taxon>Trypanosoma</taxon>
        <taxon>Duttonella</taxon>
    </lineage>
</organism>
<feature type="transmembrane region" description="Helical" evidence="6">
    <location>
        <begin position="434"/>
        <end position="460"/>
    </location>
</feature>
<dbReference type="VEuPathDB" id="TriTrypDB:TvY486_0800800"/>
<feature type="region of interest" description="Disordered" evidence="5">
    <location>
        <begin position="1"/>
        <end position="34"/>
    </location>
</feature>
<feature type="transmembrane region" description="Helical" evidence="6">
    <location>
        <begin position="331"/>
        <end position="349"/>
    </location>
</feature>
<feature type="transmembrane region" description="Helical" evidence="6">
    <location>
        <begin position="370"/>
        <end position="391"/>
    </location>
</feature>
<feature type="transmembrane region" description="Helical" evidence="6">
    <location>
        <begin position="256"/>
        <end position="275"/>
    </location>
</feature>
<evidence type="ECO:0000256" key="3">
    <source>
        <dbReference type="ARBA" id="ARBA00022989"/>
    </source>
</evidence>
<name>G0U074_TRYVY</name>
<feature type="transmembrane region" description="Helical" evidence="6">
    <location>
        <begin position="44"/>
        <end position="65"/>
    </location>
</feature>
<feature type="transmembrane region" description="Helical" evidence="6">
    <location>
        <begin position="287"/>
        <end position="311"/>
    </location>
</feature>
<comment type="subcellular location">
    <subcellularLocation>
        <location evidence="1">Membrane</location>
        <topology evidence="1">Multi-pass membrane protein</topology>
    </subcellularLocation>
</comment>
<reference evidence="8" key="1">
    <citation type="journal article" date="2012" name="Proc. Natl. Acad. Sci. U.S.A.">
        <title>Antigenic diversity is generated by distinct evolutionary mechanisms in African trypanosome species.</title>
        <authorList>
            <person name="Jackson A.P."/>
            <person name="Berry A."/>
            <person name="Aslett M."/>
            <person name="Allison H.C."/>
            <person name="Burton P."/>
            <person name="Vavrova-Anderson J."/>
            <person name="Brown R."/>
            <person name="Browne H."/>
            <person name="Corton N."/>
            <person name="Hauser H."/>
            <person name="Gamble J."/>
            <person name="Gilderthorp R."/>
            <person name="Marcello L."/>
            <person name="McQuillan J."/>
            <person name="Otto T.D."/>
            <person name="Quail M.A."/>
            <person name="Sanders M.J."/>
            <person name="van Tonder A."/>
            <person name="Ginger M.L."/>
            <person name="Field M.C."/>
            <person name="Barry J.D."/>
            <person name="Hertz-Fowler C."/>
            <person name="Berriman M."/>
        </authorList>
    </citation>
    <scope>NUCLEOTIDE SEQUENCE</scope>
    <source>
        <strain evidence="8">Y486</strain>
    </source>
</reference>
<evidence type="ECO:0000256" key="5">
    <source>
        <dbReference type="SAM" id="MobiDB-lite"/>
    </source>
</evidence>
<dbReference type="GO" id="GO:0015179">
    <property type="term" value="F:L-amino acid transmembrane transporter activity"/>
    <property type="evidence" value="ECO:0007669"/>
    <property type="project" value="TreeGrafter"/>
</dbReference>
<dbReference type="PANTHER" id="PTHR22950:SF369">
    <property type="entry name" value="ACID TRANSPORTER 1, PUTATIVE-RELATED"/>
    <property type="match status" value="1"/>
</dbReference>
<feature type="transmembrane region" description="Helical" evidence="6">
    <location>
        <begin position="130"/>
        <end position="152"/>
    </location>
</feature>
<evidence type="ECO:0000256" key="2">
    <source>
        <dbReference type="ARBA" id="ARBA00022692"/>
    </source>
</evidence>
<keyword evidence="3 6" id="KW-1133">Transmembrane helix</keyword>
<dbReference type="AlphaFoldDB" id="G0U074"/>
<protein>
    <submittedName>
        <fullName evidence="8">Putative amino acid transporter</fullName>
    </submittedName>
</protein>
<dbReference type="OMA" id="CSAMAIY"/>
<dbReference type="EMBL" id="HE573024">
    <property type="protein sequence ID" value="CCC49472.1"/>
    <property type="molecule type" value="Genomic_DNA"/>
</dbReference>
<proteinExistence type="predicted"/>
<feature type="transmembrane region" description="Helical" evidence="6">
    <location>
        <begin position="172"/>
        <end position="193"/>
    </location>
</feature>
<dbReference type="Pfam" id="PF01490">
    <property type="entry name" value="Aa_trans"/>
    <property type="match status" value="1"/>
</dbReference>
<feature type="transmembrane region" description="Helical" evidence="6">
    <location>
        <begin position="85"/>
        <end position="109"/>
    </location>
</feature>
<dbReference type="PANTHER" id="PTHR22950">
    <property type="entry name" value="AMINO ACID TRANSPORTER"/>
    <property type="match status" value="1"/>
</dbReference>
<keyword evidence="4 6" id="KW-0472">Membrane</keyword>
<feature type="compositionally biased region" description="Basic and acidic residues" evidence="5">
    <location>
        <begin position="18"/>
        <end position="31"/>
    </location>
</feature>
<evidence type="ECO:0000256" key="6">
    <source>
        <dbReference type="SAM" id="Phobius"/>
    </source>
</evidence>
<dbReference type="GO" id="GO:0005737">
    <property type="term" value="C:cytoplasm"/>
    <property type="evidence" value="ECO:0007669"/>
    <property type="project" value="TreeGrafter"/>
</dbReference>
<evidence type="ECO:0000256" key="4">
    <source>
        <dbReference type="ARBA" id="ARBA00023136"/>
    </source>
</evidence>
<dbReference type="InterPro" id="IPR013057">
    <property type="entry name" value="AA_transpt_TM"/>
</dbReference>